<evidence type="ECO:0000259" key="3">
    <source>
        <dbReference type="PROSITE" id="PS50090"/>
    </source>
</evidence>
<dbReference type="WBParaSite" id="maker-E.canG7_contigs_8593-snap-gene-0.41-mRNA-1">
    <property type="protein sequence ID" value="maker-E.canG7_contigs_8593-snap-gene-0.41-mRNA-1"/>
    <property type="gene ID" value="EcG7_00162"/>
</dbReference>
<dbReference type="PROSITE" id="PS50157">
    <property type="entry name" value="ZINC_FINGER_C2H2_2"/>
    <property type="match status" value="3"/>
</dbReference>
<reference evidence="7" key="1">
    <citation type="submission" date="2022-11" db="UniProtKB">
        <authorList>
            <consortium name="WormBaseParasite"/>
        </authorList>
    </citation>
    <scope>IDENTIFICATION</scope>
</reference>
<evidence type="ECO:0000313" key="6">
    <source>
        <dbReference type="Proteomes" id="UP000887562"/>
    </source>
</evidence>
<dbReference type="InterPro" id="IPR017884">
    <property type="entry name" value="SANT_dom"/>
</dbReference>
<dbReference type="PANTHER" id="PTHR12374:SF63">
    <property type="entry name" value="TRANSCRIPTIONAL ADAPTER 2-BETA"/>
    <property type="match status" value="1"/>
</dbReference>
<protein>
    <submittedName>
        <fullName evidence="7">Transcriptional adapter 2-beta</fullName>
    </submittedName>
</protein>
<evidence type="ECO:0000256" key="2">
    <source>
        <dbReference type="SAM" id="MobiDB-lite"/>
    </source>
</evidence>
<keyword evidence="6" id="KW-1185">Reference proteome</keyword>
<name>A0A915EY19_9CEST</name>
<evidence type="ECO:0000313" key="7">
    <source>
        <dbReference type="WBParaSite" id="maker-E.canG7_contigs_8593-snap-gene-0.41-mRNA-1"/>
    </source>
</evidence>
<dbReference type="Gene3D" id="3.30.160.60">
    <property type="entry name" value="Classic Zinc Finger"/>
    <property type="match status" value="1"/>
</dbReference>
<dbReference type="SUPFAM" id="SSF46689">
    <property type="entry name" value="Homeodomain-like"/>
    <property type="match status" value="1"/>
</dbReference>
<dbReference type="InterPro" id="IPR055141">
    <property type="entry name" value="TADA2A_B-like_dom"/>
</dbReference>
<evidence type="ECO:0000259" key="4">
    <source>
        <dbReference type="PROSITE" id="PS50157"/>
    </source>
</evidence>
<dbReference type="Pfam" id="PF22941">
    <property type="entry name" value="TADA2A-like_3rd"/>
    <property type="match status" value="1"/>
</dbReference>
<evidence type="ECO:0000259" key="5">
    <source>
        <dbReference type="PROSITE" id="PS51293"/>
    </source>
</evidence>
<dbReference type="SMART" id="SM00717">
    <property type="entry name" value="SANT"/>
    <property type="match status" value="1"/>
</dbReference>
<evidence type="ECO:0000256" key="1">
    <source>
        <dbReference type="PROSITE-ProRule" id="PRU00042"/>
    </source>
</evidence>
<dbReference type="GO" id="GO:0070461">
    <property type="term" value="C:SAGA-type complex"/>
    <property type="evidence" value="ECO:0007669"/>
    <property type="project" value="TreeGrafter"/>
</dbReference>
<dbReference type="GO" id="GO:0006338">
    <property type="term" value="P:chromatin remodeling"/>
    <property type="evidence" value="ECO:0007669"/>
    <property type="project" value="TreeGrafter"/>
</dbReference>
<dbReference type="InterPro" id="IPR001005">
    <property type="entry name" value="SANT/Myb"/>
</dbReference>
<dbReference type="Gene3D" id="1.10.10.60">
    <property type="entry name" value="Homeodomain-like"/>
    <property type="match status" value="1"/>
</dbReference>
<sequence>MDCQYGHGAKLMNDGKASGHHKRSHRYNVKFTQATEDGSCIINGWPDAEELELLYAIEQYGLGNWEDISDKCSHRSPQDCYEHYASFYLQGSLAPTLCGHTFQPNSVNDHTSFSPLVGQEKPVLLEPVEQQLLGYMVLRDDFERDYDNDAESLLTRLNVRSDCDDLENALHVAHVNIYTQRLQERQKRKEIGRSHGLIYQLSAYLTYKVPRRRQQKLEPRPPLSPLAHRHKLTPISRTNRKKLTPQSSPASPPAGSWLAAPFALQSSGPTRGIPLVVPGVISLPQEQCCSSSDLEDYDAFNINEKLKPFLRYFTPTQAKEFLRNLHREEVLKHEIKYLFNVLQRSGHRTSNSSRISSPLKAPSELRSQVYVPAPLNTEPIHPLLSGLPGFGSAAPLSPRRSITAALRSSTAAAAAAAAAAAHRSAQRRRQRRRHASSKPWGRTQGNGVANLVFSLHQPDCCFGVRESNANMMSSEDREILYPLVINQLLHDGYGVFALSLKKILIPNCETVASNKLLKLVKLGLAVSKYLEDSDLSKDFTHIVHAFQPGHPNNSSFFSNSSSSSNNQSIDQSPQQSLQQNGSQGAQFTLGVNQSLKLEPGDHAFNSLHLPLGAYQRQWVQMANRNTINLDGEIHELPGDGSPNKLFECSLCGKVFNRRDKVKRHLSELHHGLCMLYPTCFVATFDTLLYIIICFSAELSLLTYLLILIHELQNDVGVSLFKCLGIKRHQCVTCSRLFSRNDKLVRHIMTVHQGIKAFGCLHCPRRFSRRWEYQRHMQTTHPTLQGRLPLFTASPPQAKSANQQQSASQQVSPVTVVNTTPVSSSSSPTTPAQVSVASPPATATASTTAAVTSSSSRGMFPIFPVFTSTLNSPFLLPLPFWCTPSINTFFIKGPSATPWSSSTPSTANSAGATASAKSAVADPTTATVTATSVESSTPPSAAPPATSNAHGIFPMFPVFSQAQTSSSTSCSLAVAPFAASNNAVFPSPAPAFTPGNDHTLPQWLYYNDYSNNQRTNPINLQRVDIPHADVVVKLTKLSSLSLSHFCTLTCLLCRYLTLCAFLNTDSFTEDPNPIRRSKNLDYCKRCTLCYL</sequence>
<proteinExistence type="predicted"/>
<feature type="compositionally biased region" description="Low complexity" evidence="2">
    <location>
        <begin position="554"/>
        <end position="576"/>
    </location>
</feature>
<dbReference type="PROSITE" id="PS50090">
    <property type="entry name" value="MYB_LIKE"/>
    <property type="match status" value="1"/>
</dbReference>
<keyword evidence="1" id="KW-0862">Zinc</keyword>
<dbReference type="InterPro" id="IPR009057">
    <property type="entry name" value="Homeodomain-like_sf"/>
</dbReference>
<dbReference type="Pfam" id="PF16699">
    <property type="entry name" value="CSTF1_dimer"/>
    <property type="match status" value="1"/>
</dbReference>
<keyword evidence="1" id="KW-0863">Zinc-finger</keyword>
<dbReference type="GO" id="GO:0005634">
    <property type="term" value="C:nucleus"/>
    <property type="evidence" value="ECO:0007669"/>
    <property type="project" value="TreeGrafter"/>
</dbReference>
<feature type="region of interest" description="Disordered" evidence="2">
    <location>
        <begin position="897"/>
        <end position="944"/>
    </location>
</feature>
<dbReference type="InterPro" id="IPR013087">
    <property type="entry name" value="Znf_C2H2_type"/>
</dbReference>
<feature type="domain" description="SANT" evidence="5">
    <location>
        <begin position="45"/>
        <end position="92"/>
    </location>
</feature>
<feature type="compositionally biased region" description="Basic residues" evidence="2">
    <location>
        <begin position="227"/>
        <end position="243"/>
    </location>
</feature>
<dbReference type="GO" id="GO:0006357">
    <property type="term" value="P:regulation of transcription by RNA polymerase II"/>
    <property type="evidence" value="ECO:0007669"/>
    <property type="project" value="TreeGrafter"/>
</dbReference>
<dbReference type="Gene3D" id="1.20.960.50">
    <property type="entry name" value="Cleavage stimulation factor subunit 1, dimerisation domain"/>
    <property type="match status" value="1"/>
</dbReference>
<feature type="region of interest" description="Disordered" evidence="2">
    <location>
        <begin position="417"/>
        <end position="444"/>
    </location>
</feature>
<accession>A0A915EY19</accession>
<dbReference type="CDD" id="cd00167">
    <property type="entry name" value="SANT"/>
    <property type="match status" value="1"/>
</dbReference>
<dbReference type="InterPro" id="IPR036236">
    <property type="entry name" value="Znf_C2H2_sf"/>
</dbReference>
<organism evidence="6 7">
    <name type="scientific">Echinococcus canadensis</name>
    <dbReference type="NCBI Taxonomy" id="519352"/>
    <lineage>
        <taxon>Eukaryota</taxon>
        <taxon>Metazoa</taxon>
        <taxon>Spiralia</taxon>
        <taxon>Lophotrochozoa</taxon>
        <taxon>Platyhelminthes</taxon>
        <taxon>Cestoda</taxon>
        <taxon>Eucestoda</taxon>
        <taxon>Cyclophyllidea</taxon>
        <taxon>Taeniidae</taxon>
        <taxon>Echinococcus</taxon>
        <taxon>Echinococcus canadensis group</taxon>
    </lineage>
</organism>
<dbReference type="AlphaFoldDB" id="A0A915EY19"/>
<dbReference type="GO" id="GO:0003713">
    <property type="term" value="F:transcription coactivator activity"/>
    <property type="evidence" value="ECO:0007669"/>
    <property type="project" value="TreeGrafter"/>
</dbReference>
<feature type="region of interest" description="Disordered" evidence="2">
    <location>
        <begin position="794"/>
        <end position="843"/>
    </location>
</feature>
<feature type="compositionally biased region" description="Basic residues" evidence="2">
    <location>
        <begin position="424"/>
        <end position="436"/>
    </location>
</feature>
<dbReference type="PANTHER" id="PTHR12374">
    <property type="entry name" value="TRANSCRIPTIONAL ADAPTOR 2 ADA2 -RELATED"/>
    <property type="match status" value="1"/>
</dbReference>
<feature type="domain" description="C2H2-type" evidence="4">
    <location>
        <begin position="646"/>
        <end position="671"/>
    </location>
</feature>
<keyword evidence="1" id="KW-0479">Metal-binding</keyword>
<feature type="domain" description="Myb-like" evidence="3">
    <location>
        <begin position="45"/>
        <end position="88"/>
    </location>
</feature>
<feature type="domain" description="C2H2-type" evidence="4">
    <location>
        <begin position="728"/>
        <end position="756"/>
    </location>
</feature>
<dbReference type="Pfam" id="PF00096">
    <property type="entry name" value="zf-C2H2"/>
    <property type="match status" value="2"/>
</dbReference>
<dbReference type="SUPFAM" id="SSF57667">
    <property type="entry name" value="beta-beta-alpha zinc fingers"/>
    <property type="match status" value="1"/>
</dbReference>
<feature type="region of interest" description="Disordered" evidence="2">
    <location>
        <begin position="211"/>
        <end position="254"/>
    </location>
</feature>
<dbReference type="InterPro" id="IPR038184">
    <property type="entry name" value="CSTF1_dimer_sf"/>
</dbReference>
<dbReference type="GO" id="GO:0008270">
    <property type="term" value="F:zinc ion binding"/>
    <property type="evidence" value="ECO:0007669"/>
    <property type="project" value="UniProtKB-KW"/>
</dbReference>
<dbReference type="Pfam" id="PF00249">
    <property type="entry name" value="Myb_DNA-binding"/>
    <property type="match status" value="1"/>
</dbReference>
<dbReference type="PROSITE" id="PS51293">
    <property type="entry name" value="SANT"/>
    <property type="match status" value="1"/>
</dbReference>
<dbReference type="Proteomes" id="UP000887562">
    <property type="component" value="Unplaced"/>
</dbReference>
<feature type="region of interest" description="Disordered" evidence="2">
    <location>
        <begin position="554"/>
        <end position="583"/>
    </location>
</feature>
<dbReference type="SMART" id="SM00355">
    <property type="entry name" value="ZnF_C2H2"/>
    <property type="match status" value="3"/>
</dbReference>
<dbReference type="InterPro" id="IPR032028">
    <property type="entry name" value="CSTF1_dimer"/>
</dbReference>
<dbReference type="GO" id="GO:0003682">
    <property type="term" value="F:chromatin binding"/>
    <property type="evidence" value="ECO:0007669"/>
    <property type="project" value="TreeGrafter"/>
</dbReference>
<dbReference type="PROSITE" id="PS00028">
    <property type="entry name" value="ZINC_FINGER_C2H2_1"/>
    <property type="match status" value="3"/>
</dbReference>
<feature type="domain" description="C2H2-type" evidence="4">
    <location>
        <begin position="757"/>
        <end position="780"/>
    </location>
</feature>